<evidence type="ECO:0000313" key="6">
    <source>
        <dbReference type="EMBL" id="EKC22673.1"/>
    </source>
</evidence>
<keyword evidence="3" id="KW-0325">Glycoprotein</keyword>
<dbReference type="HOGENOM" id="CLU_765608_0_0_1"/>
<accession>K1PLS6</accession>
<sequence length="362" mass="40440">MIARDTGRLIVLSAFVALCAIVLFSSETEAKGISSLTLKTKDVIFEDGDSIILNCTYFKINTEYIAYRTIKWQKLIGDVFKNIALFSPPGGYRPYIPYEMQPFYNNRTELIAPNISRSAVMIIKDPICSDQGVYRCWIEYYSENSVKEQTNVPDKPVITLTPLKSLYFVGDYLTIQCITDSNPPPVFTWKFQPHNKSLETVIKKSPDISKLVFDTLKTTDSGTYSCMATNAARLNSANVTSSVSIYVSHSEISNQGCNQCGYITVCQQYDGKTECVTNKWVPIAIVFILISVSFAVASIVLIKNKSASQDDGGYQAHAEIANTHVGGKRQLPVDYWRAAFPAPPFYTHGHYLRSPDLISKCD</sequence>
<reference evidence="6" key="1">
    <citation type="journal article" date="2012" name="Nature">
        <title>The oyster genome reveals stress adaptation and complexity of shell formation.</title>
        <authorList>
            <person name="Zhang G."/>
            <person name="Fang X."/>
            <person name="Guo X."/>
            <person name="Li L."/>
            <person name="Luo R."/>
            <person name="Xu F."/>
            <person name="Yang P."/>
            <person name="Zhang L."/>
            <person name="Wang X."/>
            <person name="Qi H."/>
            <person name="Xiong Z."/>
            <person name="Que H."/>
            <person name="Xie Y."/>
            <person name="Holland P.W."/>
            <person name="Paps J."/>
            <person name="Zhu Y."/>
            <person name="Wu F."/>
            <person name="Chen Y."/>
            <person name="Wang J."/>
            <person name="Peng C."/>
            <person name="Meng J."/>
            <person name="Yang L."/>
            <person name="Liu J."/>
            <person name="Wen B."/>
            <person name="Zhang N."/>
            <person name="Huang Z."/>
            <person name="Zhu Q."/>
            <person name="Feng Y."/>
            <person name="Mount A."/>
            <person name="Hedgecock D."/>
            <person name="Xu Z."/>
            <person name="Liu Y."/>
            <person name="Domazet-Loso T."/>
            <person name="Du Y."/>
            <person name="Sun X."/>
            <person name="Zhang S."/>
            <person name="Liu B."/>
            <person name="Cheng P."/>
            <person name="Jiang X."/>
            <person name="Li J."/>
            <person name="Fan D."/>
            <person name="Wang W."/>
            <person name="Fu W."/>
            <person name="Wang T."/>
            <person name="Wang B."/>
            <person name="Zhang J."/>
            <person name="Peng Z."/>
            <person name="Li Y."/>
            <person name="Li N."/>
            <person name="Wang J."/>
            <person name="Chen M."/>
            <person name="He Y."/>
            <person name="Tan F."/>
            <person name="Song X."/>
            <person name="Zheng Q."/>
            <person name="Huang R."/>
            <person name="Yang H."/>
            <person name="Du X."/>
            <person name="Chen L."/>
            <person name="Yang M."/>
            <person name="Gaffney P.M."/>
            <person name="Wang S."/>
            <person name="Luo L."/>
            <person name="She Z."/>
            <person name="Ming Y."/>
            <person name="Huang W."/>
            <person name="Zhang S."/>
            <person name="Huang B."/>
            <person name="Zhang Y."/>
            <person name="Qu T."/>
            <person name="Ni P."/>
            <person name="Miao G."/>
            <person name="Wang J."/>
            <person name="Wang Q."/>
            <person name="Steinberg C.E."/>
            <person name="Wang H."/>
            <person name="Li N."/>
            <person name="Qian L."/>
            <person name="Zhang G."/>
            <person name="Li Y."/>
            <person name="Yang H."/>
            <person name="Liu X."/>
            <person name="Wang J."/>
            <person name="Yin Y."/>
            <person name="Wang J."/>
        </authorList>
    </citation>
    <scope>NUCLEOTIDE SEQUENCE [LARGE SCALE GENOMIC DNA]</scope>
    <source>
        <strain evidence="6">05x7-T-G4-1.051#20</strain>
    </source>
</reference>
<dbReference type="Gene3D" id="2.60.40.10">
    <property type="entry name" value="Immunoglobulins"/>
    <property type="match status" value="2"/>
</dbReference>
<gene>
    <name evidence="6" type="ORF">CGI_10001746</name>
</gene>
<dbReference type="InterPro" id="IPR003599">
    <property type="entry name" value="Ig_sub"/>
</dbReference>
<dbReference type="InterPro" id="IPR007110">
    <property type="entry name" value="Ig-like_dom"/>
</dbReference>
<dbReference type="InterPro" id="IPR052598">
    <property type="entry name" value="IgSF_CEA-related"/>
</dbReference>
<keyword evidence="1" id="KW-0732">Signal</keyword>
<dbReference type="Pfam" id="PF13927">
    <property type="entry name" value="Ig_3"/>
    <property type="match status" value="1"/>
</dbReference>
<evidence type="ECO:0000256" key="2">
    <source>
        <dbReference type="ARBA" id="ARBA00023157"/>
    </source>
</evidence>
<evidence type="ECO:0000259" key="5">
    <source>
        <dbReference type="PROSITE" id="PS50835"/>
    </source>
</evidence>
<dbReference type="PANTHER" id="PTHR44337:SF20">
    <property type="entry name" value="CARCINOEMBRYONIC ANTIGEN-RELATED CELL ADHESION MOLECULE 5-RELATED"/>
    <property type="match status" value="1"/>
</dbReference>
<dbReference type="InParanoid" id="K1PLS6"/>
<dbReference type="CDD" id="cd00096">
    <property type="entry name" value="Ig"/>
    <property type="match status" value="1"/>
</dbReference>
<dbReference type="InterPro" id="IPR003598">
    <property type="entry name" value="Ig_sub2"/>
</dbReference>
<keyword evidence="2" id="KW-1015">Disulfide bond</keyword>
<protein>
    <recommendedName>
        <fullName evidence="5">Ig-like domain-containing protein</fullName>
    </recommendedName>
</protein>
<evidence type="ECO:0000256" key="1">
    <source>
        <dbReference type="ARBA" id="ARBA00022729"/>
    </source>
</evidence>
<dbReference type="PANTHER" id="PTHR44337">
    <property type="entry name" value="CARCINOEMBRYONIC ANTIGEN-RELATED CELL ADHESION MOLECULE 8"/>
    <property type="match status" value="1"/>
</dbReference>
<organism evidence="6">
    <name type="scientific">Magallana gigas</name>
    <name type="common">Pacific oyster</name>
    <name type="synonym">Crassostrea gigas</name>
    <dbReference type="NCBI Taxonomy" id="29159"/>
    <lineage>
        <taxon>Eukaryota</taxon>
        <taxon>Metazoa</taxon>
        <taxon>Spiralia</taxon>
        <taxon>Lophotrochozoa</taxon>
        <taxon>Mollusca</taxon>
        <taxon>Bivalvia</taxon>
        <taxon>Autobranchia</taxon>
        <taxon>Pteriomorphia</taxon>
        <taxon>Ostreida</taxon>
        <taxon>Ostreoidea</taxon>
        <taxon>Ostreidae</taxon>
        <taxon>Magallana</taxon>
    </lineage>
</organism>
<dbReference type="InterPro" id="IPR036179">
    <property type="entry name" value="Ig-like_dom_sf"/>
</dbReference>
<dbReference type="EMBL" id="JH817299">
    <property type="protein sequence ID" value="EKC22673.1"/>
    <property type="molecule type" value="Genomic_DNA"/>
</dbReference>
<feature type="domain" description="Ig-like" evidence="5">
    <location>
        <begin position="34"/>
        <end position="153"/>
    </location>
</feature>
<dbReference type="SMART" id="SM00408">
    <property type="entry name" value="IGc2"/>
    <property type="match status" value="1"/>
</dbReference>
<keyword evidence="4" id="KW-0393">Immunoglobulin domain</keyword>
<evidence type="ECO:0000256" key="4">
    <source>
        <dbReference type="ARBA" id="ARBA00023319"/>
    </source>
</evidence>
<evidence type="ECO:0000256" key="3">
    <source>
        <dbReference type="ARBA" id="ARBA00023180"/>
    </source>
</evidence>
<dbReference type="AlphaFoldDB" id="K1PLS6"/>
<name>K1PLS6_MAGGI</name>
<dbReference type="SUPFAM" id="SSF48726">
    <property type="entry name" value="Immunoglobulin"/>
    <property type="match status" value="2"/>
</dbReference>
<dbReference type="SMART" id="SM00409">
    <property type="entry name" value="IG"/>
    <property type="match status" value="2"/>
</dbReference>
<proteinExistence type="predicted"/>
<dbReference type="InterPro" id="IPR013783">
    <property type="entry name" value="Ig-like_fold"/>
</dbReference>
<feature type="domain" description="Ig-like" evidence="5">
    <location>
        <begin position="156"/>
        <end position="244"/>
    </location>
</feature>
<dbReference type="PROSITE" id="PS50835">
    <property type="entry name" value="IG_LIKE"/>
    <property type="match status" value="2"/>
</dbReference>